<dbReference type="Proteomes" id="UP000038009">
    <property type="component" value="Unassembled WGS sequence"/>
</dbReference>
<reference evidence="2 3" key="1">
    <citation type="journal article" date="2015" name="PLoS Pathog.">
        <title>Leptomonas seymouri: Adaptations to the Dixenous Life Cycle Analyzed by Genome Sequencing, Transcriptome Profiling and Co-infection with Leishmania donovani.</title>
        <authorList>
            <person name="Kraeva N."/>
            <person name="Butenko A."/>
            <person name="Hlavacova J."/>
            <person name="Kostygov A."/>
            <person name="Myskova J."/>
            <person name="Grybchuk D."/>
            <person name="Lestinova T."/>
            <person name="Votypka J."/>
            <person name="Volf P."/>
            <person name="Opperdoes F."/>
            <person name="Flegontov P."/>
            <person name="Lukes J."/>
            <person name="Yurchenko V."/>
        </authorList>
    </citation>
    <scope>NUCLEOTIDE SEQUENCE [LARGE SCALE GENOMIC DNA]</scope>
    <source>
        <strain evidence="2 3">ATCC 30220</strain>
    </source>
</reference>
<dbReference type="VEuPathDB" id="TriTrypDB:Lsey_0112_0080"/>
<sequence length="109" mass="11881">MQGDVYCVFWLPGAAGTTAEKTARNLAKPPPLLSLDATVCHAVSEQPGFAVLLWDQVHLLRRVLALYPSDRYAAFNAQMEMYEQLANDRGSASLLGSDSEVGGYRCCVD</sequence>
<evidence type="ECO:0000313" key="3">
    <source>
        <dbReference type="Proteomes" id="UP000038009"/>
    </source>
</evidence>
<feature type="domain" description="TbRIF5 SNase" evidence="1">
    <location>
        <begin position="13"/>
        <end position="96"/>
    </location>
</feature>
<proteinExistence type="predicted"/>
<gene>
    <name evidence="2" type="ORF">ABL78_4054</name>
</gene>
<name>A0A0N1PBS1_LEPSE</name>
<dbReference type="InterPro" id="IPR040592">
    <property type="entry name" value="RIF5_SNase_2"/>
</dbReference>
<dbReference type="EMBL" id="LJSK01000112">
    <property type="protein sequence ID" value="KPI86864.1"/>
    <property type="molecule type" value="Genomic_DNA"/>
</dbReference>
<accession>A0A0N1PBS1</accession>
<keyword evidence="3" id="KW-1185">Reference proteome</keyword>
<evidence type="ECO:0000313" key="2">
    <source>
        <dbReference type="EMBL" id="KPI86864.1"/>
    </source>
</evidence>
<protein>
    <recommendedName>
        <fullName evidence="1">TbRIF5 SNase domain-containing protein</fullName>
    </recommendedName>
</protein>
<organism evidence="2 3">
    <name type="scientific">Leptomonas seymouri</name>
    <dbReference type="NCBI Taxonomy" id="5684"/>
    <lineage>
        <taxon>Eukaryota</taxon>
        <taxon>Discoba</taxon>
        <taxon>Euglenozoa</taxon>
        <taxon>Kinetoplastea</taxon>
        <taxon>Metakinetoplastina</taxon>
        <taxon>Trypanosomatida</taxon>
        <taxon>Trypanosomatidae</taxon>
        <taxon>Leishmaniinae</taxon>
        <taxon>Leptomonas</taxon>
    </lineage>
</organism>
<evidence type="ECO:0000259" key="1">
    <source>
        <dbReference type="Pfam" id="PF18189"/>
    </source>
</evidence>
<comment type="caution">
    <text evidence="2">The sequence shown here is derived from an EMBL/GenBank/DDBJ whole genome shotgun (WGS) entry which is preliminary data.</text>
</comment>
<dbReference type="Pfam" id="PF18189">
    <property type="entry name" value="RIF5_SNase_2"/>
    <property type="match status" value="1"/>
</dbReference>
<dbReference type="AlphaFoldDB" id="A0A0N1PBS1"/>